<dbReference type="PANTHER" id="PTHR36302">
    <property type="entry name" value="BLR7088 PROTEIN"/>
    <property type="match status" value="1"/>
</dbReference>
<feature type="chain" id="PRO_5039603873" description="Copper chaperone PCu(A)C" evidence="2">
    <location>
        <begin position="33"/>
        <end position="198"/>
    </location>
</feature>
<organism evidence="3 4">
    <name type="scientific">Micromonospora craterilacus</name>
    <dbReference type="NCBI Taxonomy" id="1655439"/>
    <lineage>
        <taxon>Bacteria</taxon>
        <taxon>Bacillati</taxon>
        <taxon>Actinomycetota</taxon>
        <taxon>Actinomycetes</taxon>
        <taxon>Micromonosporales</taxon>
        <taxon>Micromonosporaceae</taxon>
        <taxon>Micromonospora</taxon>
    </lineage>
</organism>
<dbReference type="OrthoDB" id="9796962at2"/>
<keyword evidence="4" id="KW-1185">Reference proteome</keyword>
<accession>A0A2W2DQA8</accession>
<feature type="compositionally biased region" description="Low complexity" evidence="1">
    <location>
        <begin position="186"/>
        <end position="198"/>
    </location>
</feature>
<keyword evidence="2" id="KW-0732">Signal</keyword>
<dbReference type="AlphaFoldDB" id="A0A2W2DQA8"/>
<proteinExistence type="predicted"/>
<dbReference type="InterPro" id="IPR036182">
    <property type="entry name" value="PCuAC_sf"/>
</dbReference>
<protein>
    <recommendedName>
        <fullName evidence="5">Copper chaperone PCu(A)C</fullName>
    </recommendedName>
</protein>
<dbReference type="PANTHER" id="PTHR36302:SF1">
    <property type="entry name" value="COPPER CHAPERONE PCU(A)C"/>
    <property type="match status" value="1"/>
</dbReference>
<name>A0A2W2DQA8_9ACTN</name>
<dbReference type="SUPFAM" id="SSF110087">
    <property type="entry name" value="DR1885-like metal-binding protein"/>
    <property type="match status" value="1"/>
</dbReference>
<feature type="region of interest" description="Disordered" evidence="1">
    <location>
        <begin position="176"/>
        <end position="198"/>
    </location>
</feature>
<comment type="caution">
    <text evidence="3">The sequence shown here is derived from an EMBL/GenBank/DDBJ whole genome shotgun (WGS) entry which is preliminary data.</text>
</comment>
<dbReference type="InterPro" id="IPR007410">
    <property type="entry name" value="LpqE-like"/>
</dbReference>
<dbReference type="EMBL" id="POTY01000196">
    <property type="protein sequence ID" value="PZG12823.1"/>
    <property type="molecule type" value="Genomic_DNA"/>
</dbReference>
<feature type="signal peptide" evidence="2">
    <location>
        <begin position="1"/>
        <end position="32"/>
    </location>
</feature>
<dbReference type="InterPro" id="IPR058248">
    <property type="entry name" value="Lxx211020-like"/>
</dbReference>
<gene>
    <name evidence="3" type="ORF">C1I95_24980</name>
</gene>
<dbReference type="Proteomes" id="UP000248924">
    <property type="component" value="Unassembled WGS sequence"/>
</dbReference>
<dbReference type="Gene3D" id="2.60.40.1890">
    <property type="entry name" value="PCu(A)C copper chaperone"/>
    <property type="match status" value="1"/>
</dbReference>
<dbReference type="Pfam" id="PF04314">
    <property type="entry name" value="PCuAC"/>
    <property type="match status" value="1"/>
</dbReference>
<evidence type="ECO:0000313" key="3">
    <source>
        <dbReference type="EMBL" id="PZG12823.1"/>
    </source>
</evidence>
<dbReference type="RefSeq" id="WP_111217229.1">
    <property type="nucleotide sequence ID" value="NZ_POTY01000196.1"/>
</dbReference>
<evidence type="ECO:0000313" key="4">
    <source>
        <dbReference type="Proteomes" id="UP000248924"/>
    </source>
</evidence>
<evidence type="ECO:0000256" key="2">
    <source>
        <dbReference type="SAM" id="SignalP"/>
    </source>
</evidence>
<sequence length="198" mass="20051">MPSTAASSRFSRPSLLFTGALLVVFAGGCGSADDVSTAAPGPSVTASVSVGAGAAVVGVRDPWVKAADEGMTAAFGTLVNESDTDVTLTGATTEVSPVELHEMAMQDGKMVMQAKEGGVVIKARSEHALEPGGDHLMLMNLAKPVQAGDELTFTLTFADGRTQTLTAVAKPFTGAQESYAPGHGDPMPGMSASPSPAR</sequence>
<evidence type="ECO:0008006" key="5">
    <source>
        <dbReference type="Google" id="ProtNLM"/>
    </source>
</evidence>
<reference evidence="3 4" key="1">
    <citation type="submission" date="2018-01" db="EMBL/GenBank/DDBJ databases">
        <title>Draft genome sequence of Jishengella sp. NA12.</title>
        <authorList>
            <person name="Sahin N."/>
            <person name="Ay H."/>
            <person name="Saygin H."/>
        </authorList>
    </citation>
    <scope>NUCLEOTIDE SEQUENCE [LARGE SCALE GENOMIC DNA]</scope>
    <source>
        <strain evidence="3 4">NA12</strain>
    </source>
</reference>
<evidence type="ECO:0000256" key="1">
    <source>
        <dbReference type="SAM" id="MobiDB-lite"/>
    </source>
</evidence>